<evidence type="ECO:0000256" key="7">
    <source>
        <dbReference type="SAM" id="Phobius"/>
    </source>
</evidence>
<feature type="transmembrane region" description="Helical" evidence="7">
    <location>
        <begin position="123"/>
        <end position="143"/>
    </location>
</feature>
<dbReference type="Pfam" id="PF02653">
    <property type="entry name" value="BPD_transp_2"/>
    <property type="match status" value="1"/>
</dbReference>
<evidence type="ECO:0000256" key="1">
    <source>
        <dbReference type="ARBA" id="ARBA00004651"/>
    </source>
</evidence>
<proteinExistence type="predicted"/>
<dbReference type="OrthoDB" id="8073252at2"/>
<accession>A0A330HT51</accession>
<comment type="caution">
    <text evidence="8">The sequence shown here is derived from an EMBL/GenBank/DDBJ whole genome shotgun (WGS) entry which is preliminary data.</text>
</comment>
<keyword evidence="5 7" id="KW-0472">Membrane</keyword>
<evidence type="ECO:0000256" key="3">
    <source>
        <dbReference type="ARBA" id="ARBA00022692"/>
    </source>
</evidence>
<dbReference type="CDD" id="cd06579">
    <property type="entry name" value="TM_PBP1_transp_AraH_like"/>
    <property type="match status" value="1"/>
</dbReference>
<dbReference type="InterPro" id="IPR001851">
    <property type="entry name" value="ABC_transp_permease"/>
</dbReference>
<dbReference type="PANTHER" id="PTHR32196:SF72">
    <property type="entry name" value="RIBOSE IMPORT PERMEASE PROTEIN RBSC"/>
    <property type="match status" value="1"/>
</dbReference>
<keyword evidence="9" id="KW-1185">Reference proteome</keyword>
<feature type="transmembrane region" description="Helical" evidence="7">
    <location>
        <begin position="164"/>
        <end position="185"/>
    </location>
</feature>
<dbReference type="AlphaFoldDB" id="A0A330HT51"/>
<reference evidence="8 9" key="1">
    <citation type="submission" date="2018-07" db="EMBL/GenBank/DDBJ databases">
        <title>Diversity of Mesorhizobium strains in Brazil.</title>
        <authorList>
            <person name="Helene L.C.F."/>
            <person name="Dall'Agnol R."/>
            <person name="Delamuta J.R.M."/>
            <person name="Hungria M."/>
        </authorList>
    </citation>
    <scope>NUCLEOTIDE SEQUENCE [LARGE SCALE GENOMIC DNA]</scope>
    <source>
        <strain evidence="8 9">AC99b</strain>
    </source>
</reference>
<dbReference type="PANTHER" id="PTHR32196">
    <property type="entry name" value="ABC TRANSPORTER PERMEASE PROTEIN YPHD-RELATED-RELATED"/>
    <property type="match status" value="1"/>
</dbReference>
<dbReference type="GO" id="GO:0005886">
    <property type="term" value="C:plasma membrane"/>
    <property type="evidence" value="ECO:0007669"/>
    <property type="project" value="UniProtKB-SubCell"/>
</dbReference>
<evidence type="ECO:0000256" key="6">
    <source>
        <dbReference type="SAM" id="MobiDB-lite"/>
    </source>
</evidence>
<evidence type="ECO:0000313" key="9">
    <source>
        <dbReference type="Proteomes" id="UP000251558"/>
    </source>
</evidence>
<gene>
    <name evidence="8" type="ORF">DPM33_11730</name>
</gene>
<feature type="region of interest" description="Disordered" evidence="6">
    <location>
        <begin position="324"/>
        <end position="346"/>
    </location>
</feature>
<feature type="transmembrane region" description="Helical" evidence="7">
    <location>
        <begin position="96"/>
        <end position="117"/>
    </location>
</feature>
<dbReference type="EMBL" id="QMBP01000004">
    <property type="protein sequence ID" value="RAZ90950.1"/>
    <property type="molecule type" value="Genomic_DNA"/>
</dbReference>
<feature type="transmembrane region" description="Helical" evidence="7">
    <location>
        <begin position="16"/>
        <end position="33"/>
    </location>
</feature>
<organism evidence="8 9">
    <name type="scientific">Mesorhizobium hawassense</name>
    <dbReference type="NCBI Taxonomy" id="1209954"/>
    <lineage>
        <taxon>Bacteria</taxon>
        <taxon>Pseudomonadati</taxon>
        <taxon>Pseudomonadota</taxon>
        <taxon>Alphaproteobacteria</taxon>
        <taxon>Hyphomicrobiales</taxon>
        <taxon>Phyllobacteriaceae</taxon>
        <taxon>Mesorhizobium</taxon>
    </lineage>
</organism>
<evidence type="ECO:0000256" key="5">
    <source>
        <dbReference type="ARBA" id="ARBA00023136"/>
    </source>
</evidence>
<dbReference type="RefSeq" id="WP_112097580.1">
    <property type="nucleotide sequence ID" value="NZ_QMBP01000004.1"/>
</dbReference>
<feature type="transmembrane region" description="Helical" evidence="7">
    <location>
        <begin position="70"/>
        <end position="89"/>
    </location>
</feature>
<protein>
    <submittedName>
        <fullName evidence="8">ABC transporter permease</fullName>
    </submittedName>
</protein>
<dbReference type="GO" id="GO:0022857">
    <property type="term" value="F:transmembrane transporter activity"/>
    <property type="evidence" value="ECO:0007669"/>
    <property type="project" value="InterPro"/>
</dbReference>
<keyword evidence="2" id="KW-1003">Cell membrane</keyword>
<evidence type="ECO:0000256" key="2">
    <source>
        <dbReference type="ARBA" id="ARBA00022475"/>
    </source>
</evidence>
<sequence length="346" mass="35009">MNAFAGFGIWAQRNRWIWAAIGVLILWLVLSIVTNRFSLSSLSGVILSASFLTVVGIGQMFVVTTGRGNIDLSVASVITLSAFVALLTVKGQDANLAVGVVAAIVLGVAVGAFNSLLVVGLGIPAIIATLATGYVLATATLLSNKAIPGFAVSPALKDIATGRIGGVPIMAIVAIVGVALTSFVLRYTVFGQLLSAVGQNRAAARLAGIRNGRVIASAFVISSVLASVDGLLLGAYIGGAFLEMGQPYLLQSIAAVVLGGTLIFGGSATALGTLFASILLILIVTTMQIIGLPPGVQDIVQGIVVIFVLALAGRQALGRRAAVDPADSEADPAAKAEPSAPTVHSG</sequence>
<keyword evidence="4 7" id="KW-1133">Transmembrane helix</keyword>
<evidence type="ECO:0000313" key="8">
    <source>
        <dbReference type="EMBL" id="RAZ90950.1"/>
    </source>
</evidence>
<feature type="transmembrane region" description="Helical" evidence="7">
    <location>
        <begin position="299"/>
        <end position="317"/>
    </location>
</feature>
<name>A0A330HT51_9HYPH</name>
<comment type="subcellular location">
    <subcellularLocation>
        <location evidence="1">Cell membrane</location>
        <topology evidence="1">Multi-pass membrane protein</topology>
    </subcellularLocation>
</comment>
<keyword evidence="3 7" id="KW-0812">Transmembrane</keyword>
<dbReference type="Proteomes" id="UP000251558">
    <property type="component" value="Unassembled WGS sequence"/>
</dbReference>
<feature type="transmembrane region" description="Helical" evidence="7">
    <location>
        <begin position="45"/>
        <end position="64"/>
    </location>
</feature>
<evidence type="ECO:0000256" key="4">
    <source>
        <dbReference type="ARBA" id="ARBA00022989"/>
    </source>
</evidence>
<feature type="transmembrane region" description="Helical" evidence="7">
    <location>
        <begin position="214"/>
        <end position="236"/>
    </location>
</feature>